<organism evidence="1 2">
    <name type="scientific">Mya arenaria</name>
    <name type="common">Soft-shell clam</name>
    <dbReference type="NCBI Taxonomy" id="6604"/>
    <lineage>
        <taxon>Eukaryota</taxon>
        <taxon>Metazoa</taxon>
        <taxon>Spiralia</taxon>
        <taxon>Lophotrochozoa</taxon>
        <taxon>Mollusca</taxon>
        <taxon>Bivalvia</taxon>
        <taxon>Autobranchia</taxon>
        <taxon>Heteroconchia</taxon>
        <taxon>Euheterodonta</taxon>
        <taxon>Imparidentia</taxon>
        <taxon>Neoheterodontei</taxon>
        <taxon>Myida</taxon>
        <taxon>Myoidea</taxon>
        <taxon>Myidae</taxon>
        <taxon>Mya</taxon>
    </lineage>
</organism>
<evidence type="ECO:0000313" key="2">
    <source>
        <dbReference type="Proteomes" id="UP001164746"/>
    </source>
</evidence>
<dbReference type="EMBL" id="CP111012">
    <property type="protein sequence ID" value="WAQ94056.1"/>
    <property type="molecule type" value="Genomic_DNA"/>
</dbReference>
<protein>
    <submittedName>
        <fullName evidence="1">Uncharacterized protein</fullName>
    </submittedName>
</protein>
<dbReference type="Proteomes" id="UP001164746">
    <property type="component" value="Chromosome 1"/>
</dbReference>
<gene>
    <name evidence="1" type="ORF">MAR_006527</name>
</gene>
<accession>A0ABY7DBS8</accession>
<sequence>MPVNTTLRFVDDNNNIVDRRITKIMALPTYGHSSLSGYDIVVGELDSDVPFSISYAQVMPRAVTTIELPNEDRVPVFHTDFEEKALVADFWYESGNTAHLVPPASWHIRRPFYKTKIDEDHGNPVFFVVGDELVLLFMFTYGGAGHGTSISAHYDDINDIIRGWGSSYRLTEVDLSQFLGDHESVPNIIG</sequence>
<reference evidence="1" key="1">
    <citation type="submission" date="2022-11" db="EMBL/GenBank/DDBJ databases">
        <title>Centuries of genome instability and evolution in soft-shell clam transmissible cancer (bioRxiv).</title>
        <authorList>
            <person name="Hart S.F.M."/>
            <person name="Yonemitsu M.A."/>
            <person name="Giersch R.M."/>
            <person name="Beal B.F."/>
            <person name="Arriagada G."/>
            <person name="Davis B.W."/>
            <person name="Ostrander E.A."/>
            <person name="Goff S.P."/>
            <person name="Metzger M.J."/>
        </authorList>
    </citation>
    <scope>NUCLEOTIDE SEQUENCE</scope>
    <source>
        <strain evidence="1">MELC-2E11</strain>
        <tissue evidence="1">Siphon/mantle</tissue>
    </source>
</reference>
<evidence type="ECO:0000313" key="1">
    <source>
        <dbReference type="EMBL" id="WAQ94056.1"/>
    </source>
</evidence>
<name>A0ABY7DBS8_MYAAR</name>
<keyword evidence="2" id="KW-1185">Reference proteome</keyword>
<proteinExistence type="predicted"/>